<dbReference type="InterPro" id="IPR011650">
    <property type="entry name" value="Peptidase_M20_dimer"/>
</dbReference>
<evidence type="ECO:0000313" key="6">
    <source>
        <dbReference type="Proteomes" id="UP000217171"/>
    </source>
</evidence>
<dbReference type="GO" id="GO:0046872">
    <property type="term" value="F:metal ion binding"/>
    <property type="evidence" value="ECO:0007669"/>
    <property type="project" value="UniProtKB-KW"/>
</dbReference>
<keyword evidence="1" id="KW-0479">Metal-binding</keyword>
<proteinExistence type="predicted"/>
<dbReference type="RefSeq" id="WP_095671938.1">
    <property type="nucleotide sequence ID" value="NZ_CP016771.1"/>
</dbReference>
<protein>
    <submittedName>
        <fullName evidence="5">Glutamate carboxypeptidase</fullName>
    </submittedName>
</protein>
<reference evidence="5 6" key="1">
    <citation type="submission" date="2016-07" db="EMBL/GenBank/DDBJ databases">
        <title>High microdiversification within the ubiquitous acI lineage of Actinobacteria.</title>
        <authorList>
            <person name="Neuenschwander S.M."/>
            <person name="Salcher M."/>
            <person name="Ghai R."/>
            <person name="Pernthaler J."/>
        </authorList>
    </citation>
    <scope>NUCLEOTIDE SEQUENCE [LARGE SCALE GENOMIC DNA]</scope>
    <source>
        <strain evidence="5">MMS-21-160</strain>
    </source>
</reference>
<dbReference type="KEGG" id="nhi:B1s21160_00335"/>
<dbReference type="InterPro" id="IPR017150">
    <property type="entry name" value="Pept_M20_glutamate_carboxypep"/>
</dbReference>
<evidence type="ECO:0000256" key="1">
    <source>
        <dbReference type="ARBA" id="ARBA00022723"/>
    </source>
</evidence>
<name>A0A249K7S6_9ACTN</name>
<keyword evidence="5" id="KW-0645">Protease</keyword>
<dbReference type="Gene3D" id="3.40.630.10">
    <property type="entry name" value="Zn peptidases"/>
    <property type="match status" value="1"/>
</dbReference>
<dbReference type="Gene3D" id="3.30.70.360">
    <property type="match status" value="1"/>
</dbReference>
<feature type="active site" evidence="3">
    <location>
        <position position="69"/>
    </location>
</feature>
<accession>A0A249K7S6</accession>
<dbReference type="Pfam" id="PF07687">
    <property type="entry name" value="M20_dimer"/>
    <property type="match status" value="1"/>
</dbReference>
<evidence type="ECO:0000256" key="3">
    <source>
        <dbReference type="PIRSR" id="PIRSR037238-1"/>
    </source>
</evidence>
<keyword evidence="6" id="KW-1185">Reference proteome</keyword>
<dbReference type="AlphaFoldDB" id="A0A249K7S6"/>
<sequence length="355" mass="37378">MSALSDVQRLVECESPTEDLAACDQVITLAVEIANKHLKSKAEKIIENGRPVFWWGAKNPKILLLCHLDTVWPTGSFTPTWQINGDKATGPGVFDMKTGFVQALHALVGIENAESKVALVATTDEETGSATSKDLITRLSKGADAVLVFEASLDGKVKTGRKGTAMYQIKVTGLAAHAGLEPEKGINATTEIAKLVLQIAALENPKFGTTAVPTVMKSGSTTNTVPAVATLDIDVRSFTTAELERIDKSIKNLKSEIARVEVTGGINRPPLEESSTLGLYEKFEAVAASLGFAKIGNASVGGASDGNLAAAAGAKVLDGLGAEGHGAHAPSEFIKISTLEPRIKLIHAFINELLK</sequence>
<dbReference type="PANTHER" id="PTHR43808:SF9">
    <property type="entry name" value="BLL0789 PROTEIN"/>
    <property type="match status" value="1"/>
</dbReference>
<feature type="domain" description="Peptidase M20 dimerisation" evidence="4">
    <location>
        <begin position="159"/>
        <end position="253"/>
    </location>
</feature>
<organism evidence="5 6">
    <name type="scientific">Candidatus Nanopelagicus hibericus</name>
    <dbReference type="NCBI Taxonomy" id="1884915"/>
    <lineage>
        <taxon>Bacteria</taxon>
        <taxon>Bacillati</taxon>
        <taxon>Actinomycetota</taxon>
        <taxon>Actinomycetes</taxon>
        <taxon>Candidatus Nanopelagicales</taxon>
        <taxon>Candidatus Nanopelagicaceae</taxon>
        <taxon>Candidatus Nanopelagicus</taxon>
    </lineage>
</organism>
<keyword evidence="5" id="KW-0121">Carboxypeptidase</keyword>
<dbReference type="SUPFAM" id="SSF53187">
    <property type="entry name" value="Zn-dependent exopeptidases"/>
    <property type="match status" value="1"/>
</dbReference>
<dbReference type="PIRSF" id="PIRSF037238">
    <property type="entry name" value="Carboxypeptidase_G2"/>
    <property type="match status" value="1"/>
</dbReference>
<dbReference type="GO" id="GO:0004180">
    <property type="term" value="F:carboxypeptidase activity"/>
    <property type="evidence" value="ECO:0007669"/>
    <property type="project" value="UniProtKB-KW"/>
</dbReference>
<dbReference type="InterPro" id="IPR036264">
    <property type="entry name" value="Bact_exopeptidase_dim_dom"/>
</dbReference>
<evidence type="ECO:0000259" key="4">
    <source>
        <dbReference type="Pfam" id="PF07687"/>
    </source>
</evidence>
<dbReference type="Proteomes" id="UP000217171">
    <property type="component" value="Chromosome"/>
</dbReference>
<feature type="active site" description="Proton acceptor" evidence="3">
    <location>
        <position position="125"/>
    </location>
</feature>
<dbReference type="EMBL" id="CP016771">
    <property type="protein sequence ID" value="ASY12828.1"/>
    <property type="molecule type" value="Genomic_DNA"/>
</dbReference>
<evidence type="ECO:0000313" key="5">
    <source>
        <dbReference type="EMBL" id="ASY12828.1"/>
    </source>
</evidence>
<evidence type="ECO:0000256" key="2">
    <source>
        <dbReference type="ARBA" id="ARBA00022801"/>
    </source>
</evidence>
<dbReference type="InterPro" id="IPR002933">
    <property type="entry name" value="Peptidase_M20"/>
</dbReference>
<dbReference type="InterPro" id="IPR050072">
    <property type="entry name" value="Peptidase_M20A"/>
</dbReference>
<keyword evidence="2" id="KW-0378">Hydrolase</keyword>
<dbReference type="Pfam" id="PF01546">
    <property type="entry name" value="Peptidase_M20"/>
    <property type="match status" value="1"/>
</dbReference>
<gene>
    <name evidence="5" type="ORF">B1s21160_00335</name>
</gene>
<dbReference type="SUPFAM" id="SSF55031">
    <property type="entry name" value="Bacterial exopeptidase dimerisation domain"/>
    <property type="match status" value="1"/>
</dbReference>
<dbReference type="OrthoDB" id="9783294at2"/>
<dbReference type="PANTHER" id="PTHR43808">
    <property type="entry name" value="ACETYLORNITHINE DEACETYLASE"/>
    <property type="match status" value="1"/>
</dbReference>